<dbReference type="Pfam" id="PF01048">
    <property type="entry name" value="PNP_UDP_1"/>
    <property type="match status" value="1"/>
</dbReference>
<keyword evidence="5" id="KW-1185">Reference proteome</keyword>
<comment type="similarity">
    <text evidence="1">Belongs to the AMP nucleosidase family.</text>
</comment>
<protein>
    <recommendedName>
        <fullName evidence="1">AMP nucleosidase</fullName>
        <ecNumber evidence="1">3.2.2.4</ecNumber>
    </recommendedName>
</protein>
<feature type="domain" description="AMP nucleoside phosphorylase N-terminal" evidence="3">
    <location>
        <begin position="23"/>
        <end position="160"/>
    </location>
</feature>
<dbReference type="Gene3D" id="3.30.1730.10">
    <property type="entry name" value="AMP nucleoside phosphorylase, N-terminal domain"/>
    <property type="match status" value="1"/>
</dbReference>
<dbReference type="Proteomes" id="UP000006237">
    <property type="component" value="Unassembled WGS sequence"/>
</dbReference>
<evidence type="ECO:0000259" key="2">
    <source>
        <dbReference type="Pfam" id="PF01048"/>
    </source>
</evidence>
<dbReference type="EMBL" id="ACHF01000016">
    <property type="protein sequence ID" value="EEI64028.1"/>
    <property type="molecule type" value="Genomic_DNA"/>
</dbReference>
<comment type="caution">
    <text evidence="4">The sequence shown here is derived from an EMBL/GenBank/DDBJ whole genome shotgun (WGS) entry which is preliminary data.</text>
</comment>
<dbReference type="PANTHER" id="PTHR43691">
    <property type="entry name" value="URIDINE PHOSPHORYLASE"/>
    <property type="match status" value="1"/>
</dbReference>
<dbReference type="Gene3D" id="3.40.50.1580">
    <property type="entry name" value="Nucleoside phosphorylase domain"/>
    <property type="match status" value="1"/>
</dbReference>
<evidence type="ECO:0000313" key="5">
    <source>
        <dbReference type="Proteomes" id="UP000006237"/>
    </source>
</evidence>
<dbReference type="InterPro" id="IPR035994">
    <property type="entry name" value="Nucleoside_phosphorylase_sf"/>
</dbReference>
<dbReference type="NCBIfam" id="NF006142">
    <property type="entry name" value="PRK08292.1"/>
    <property type="match status" value="1"/>
</dbReference>
<evidence type="ECO:0000313" key="4">
    <source>
        <dbReference type="EMBL" id="EEI64028.1"/>
    </source>
</evidence>
<name>A0ABP2DZF8_9CORY</name>
<reference evidence="4 5" key="1">
    <citation type="submission" date="2009-01" db="EMBL/GenBank/DDBJ databases">
        <authorList>
            <person name="Qin X."/>
            <person name="Bachman B."/>
            <person name="Battles P."/>
            <person name="Bell A."/>
            <person name="Bess C."/>
            <person name="Bickham C."/>
            <person name="Chaboub L."/>
            <person name="Chen D."/>
            <person name="Coyle M."/>
            <person name="Deiros D.R."/>
            <person name="Dinh H."/>
            <person name="Forbes L."/>
            <person name="Fowler G."/>
            <person name="Francisco L."/>
            <person name="Fu Q."/>
            <person name="Gubbala S."/>
            <person name="Hale W."/>
            <person name="Han Y."/>
            <person name="Hemphill L."/>
            <person name="Highlander S.K."/>
            <person name="Hirani K."/>
            <person name="Hogues M."/>
            <person name="Jackson L."/>
            <person name="Jakkamsetti A."/>
            <person name="Javaid M."/>
            <person name="Jiang H."/>
            <person name="Korchina V."/>
            <person name="Kovar C."/>
            <person name="Lara F."/>
            <person name="Lee S."/>
            <person name="Mata R."/>
            <person name="Mathew T."/>
            <person name="Moen C."/>
            <person name="Morales K."/>
            <person name="Munidasa M."/>
            <person name="Nazareth L."/>
            <person name="Ngo R."/>
            <person name="Nguyen L."/>
            <person name="Okwuonu G."/>
            <person name="Ongeri F."/>
            <person name="Patil S."/>
            <person name="Petrosino J."/>
            <person name="Pham C."/>
            <person name="Pham P."/>
            <person name="Pu L.-L."/>
            <person name="Puazo M."/>
            <person name="Raj R."/>
            <person name="Reid J."/>
            <person name="Rouhana J."/>
            <person name="Saada N."/>
            <person name="Shang Y."/>
            <person name="Simmons D."/>
            <person name="Thornton R."/>
            <person name="Warren J."/>
            <person name="Weissenberger G."/>
            <person name="Zhang J."/>
            <person name="Zhang L."/>
            <person name="Zhou C."/>
            <person name="Zhu D."/>
            <person name="Muzny D."/>
            <person name="Worley K."/>
            <person name="Gibbs R."/>
        </authorList>
    </citation>
    <scope>NUCLEOTIDE SEQUENCE [LARGE SCALE GENOMIC DNA]</scope>
    <source>
        <strain evidence="4 5">ATCC 51866</strain>
    </source>
</reference>
<dbReference type="PANTHER" id="PTHR43691:SF6">
    <property type="entry name" value="AMP NUCLEOSIDASE"/>
    <property type="match status" value="1"/>
</dbReference>
<dbReference type="InterPro" id="IPR018953">
    <property type="entry name" value="AMP_nucleoside_Pase_N"/>
</dbReference>
<dbReference type="SUPFAM" id="SSF53167">
    <property type="entry name" value="Purine and uridine phosphorylases"/>
    <property type="match status" value="1"/>
</dbReference>
<comment type="function">
    <text evidence="1">Catalyzes the hydrolysis of the N-glycosidic bond of AMP to form adenine and ribose 5-phosphate. Involved in regulation of AMP concentrations.</text>
</comment>
<accession>A0ABP2DZF8</accession>
<dbReference type="InterPro" id="IPR000845">
    <property type="entry name" value="Nucleoside_phosphorylase_d"/>
</dbReference>
<feature type="domain" description="Nucleoside phosphorylase" evidence="2">
    <location>
        <begin position="240"/>
        <end position="403"/>
    </location>
</feature>
<organism evidence="4 5">
    <name type="scientific">Corynebacterium glucuronolyticum ATCC 51866</name>
    <dbReference type="NCBI Taxonomy" id="548478"/>
    <lineage>
        <taxon>Bacteria</taxon>
        <taxon>Bacillati</taxon>
        <taxon>Actinomycetota</taxon>
        <taxon>Actinomycetes</taxon>
        <taxon>Mycobacteriales</taxon>
        <taxon>Corynebacteriaceae</taxon>
        <taxon>Corynebacterium</taxon>
    </lineage>
</organism>
<dbReference type="GO" id="GO:0008714">
    <property type="term" value="F:AMP nucleosidase activity"/>
    <property type="evidence" value="ECO:0007669"/>
    <property type="project" value="UniProtKB-EC"/>
</dbReference>
<sequence>MQPVLLIATLILGESGTLACMDVVDQLIKMYDDSVNRAHAAVKAGDREAYADVRYPQLTVTVDEWRPIDRTEPFGYVESAGVYSSAFSRPALIEGYLREMVARLTNNYVCDVSADYSDIVIPPAYIDGLEGAELTGFPAPTLDDVDDGIIDGKWEAFHGEVSPLFHFTPQRFDIACKRIEHYTGIPCDGVQKFILFTNYAMHTKEFERWAREELNRPGTRYTGLNTPTGTHQFPRYDLVTEAGDGITMINIGVGPSNAKTITDSLAVLRPEVWVMIGHCAGLDGRMRIGDLILGNAYQRRDFILDDRISSDIPIPAVPEVQRALEKAVGDVYGEEKSQLMRTGTVLSTGDRNWEWHTPHTMWETLRGSTAVAVDMESCALAANGYRYRVPYGTLLSVSDLPLHAVPKLPAGAQAFYSSSKEAHVMCAVRAMEALAANVEKLRTRKLRKTIGEVPFR</sequence>
<dbReference type="InterPro" id="IPR047039">
    <property type="entry name" value="AMN_phosphorylase"/>
</dbReference>
<keyword evidence="1 4" id="KW-0378">Hydrolase</keyword>
<proteinExistence type="inferred from homology"/>
<dbReference type="InterPro" id="IPR011271">
    <property type="entry name" value="AMP_nucleosidase"/>
</dbReference>
<gene>
    <name evidence="1 4" type="primary">amn</name>
    <name evidence="4" type="ORF">HMPREF0293_0473</name>
</gene>
<dbReference type="CDD" id="cd17762">
    <property type="entry name" value="AMN"/>
    <property type="match status" value="1"/>
</dbReference>
<dbReference type="HAMAP" id="MF_01932">
    <property type="entry name" value="AMP_nucleosidase"/>
    <property type="match status" value="1"/>
</dbReference>
<evidence type="ECO:0000259" key="3">
    <source>
        <dbReference type="Pfam" id="PF10423"/>
    </source>
</evidence>
<evidence type="ECO:0000256" key="1">
    <source>
        <dbReference type="HAMAP-Rule" id="MF_01932"/>
    </source>
</evidence>
<dbReference type="InterPro" id="IPR037109">
    <property type="entry name" value="AMP_N_sf"/>
</dbReference>
<dbReference type="Pfam" id="PF10423">
    <property type="entry name" value="AMNp_N"/>
    <property type="match status" value="1"/>
</dbReference>
<dbReference type="EC" id="3.2.2.4" evidence="1"/>
<comment type="catalytic activity">
    <reaction evidence="1">
        <text>AMP + H2O = D-ribose 5-phosphate + adenine</text>
        <dbReference type="Rhea" id="RHEA:20129"/>
        <dbReference type="ChEBI" id="CHEBI:15377"/>
        <dbReference type="ChEBI" id="CHEBI:16708"/>
        <dbReference type="ChEBI" id="CHEBI:78346"/>
        <dbReference type="ChEBI" id="CHEBI:456215"/>
        <dbReference type="EC" id="3.2.2.4"/>
    </reaction>
</comment>
<dbReference type="NCBIfam" id="TIGR01717">
    <property type="entry name" value="AMP-nucleosdse"/>
    <property type="match status" value="1"/>
</dbReference>
<keyword evidence="4" id="KW-0326">Glycosidase</keyword>